<evidence type="ECO:0000256" key="1">
    <source>
        <dbReference type="SAM" id="SignalP"/>
    </source>
</evidence>
<gene>
    <name evidence="3" type="ORF">HPP92_028984</name>
    <name evidence="2" type="ORF">HPP92_028995</name>
</gene>
<dbReference type="Proteomes" id="UP000636800">
    <property type="component" value="Unassembled WGS sequence"/>
</dbReference>
<dbReference type="EMBL" id="JADCNM010000613">
    <property type="protein sequence ID" value="KAG0446125.1"/>
    <property type="molecule type" value="Genomic_DNA"/>
</dbReference>
<accession>A0A835P8V8</accession>
<evidence type="ECO:0000313" key="4">
    <source>
        <dbReference type="Proteomes" id="UP000636800"/>
    </source>
</evidence>
<dbReference type="AlphaFoldDB" id="A0A835P8V8"/>
<feature type="non-terminal residue" evidence="3">
    <location>
        <position position="1"/>
    </location>
</feature>
<keyword evidence="1" id="KW-0732">Signal</keyword>
<organism evidence="3 4">
    <name type="scientific">Vanilla planifolia</name>
    <name type="common">Vanilla</name>
    <dbReference type="NCBI Taxonomy" id="51239"/>
    <lineage>
        <taxon>Eukaryota</taxon>
        <taxon>Viridiplantae</taxon>
        <taxon>Streptophyta</taxon>
        <taxon>Embryophyta</taxon>
        <taxon>Tracheophyta</taxon>
        <taxon>Spermatophyta</taxon>
        <taxon>Magnoliopsida</taxon>
        <taxon>Liliopsida</taxon>
        <taxon>Asparagales</taxon>
        <taxon>Orchidaceae</taxon>
        <taxon>Vanilloideae</taxon>
        <taxon>Vanilleae</taxon>
        <taxon>Vanilla</taxon>
    </lineage>
</organism>
<protein>
    <submittedName>
        <fullName evidence="3">Uncharacterized protein</fullName>
    </submittedName>
</protein>
<evidence type="ECO:0000313" key="3">
    <source>
        <dbReference type="EMBL" id="KAG0446127.1"/>
    </source>
</evidence>
<dbReference type="EMBL" id="JADCNL010000612">
    <property type="protein sequence ID" value="KAG0446127.1"/>
    <property type="molecule type" value="Genomic_DNA"/>
</dbReference>
<evidence type="ECO:0000313" key="5">
    <source>
        <dbReference type="Proteomes" id="UP000639772"/>
    </source>
</evidence>
<evidence type="ECO:0000313" key="2">
    <source>
        <dbReference type="EMBL" id="KAG0446125.1"/>
    </source>
</evidence>
<dbReference type="Proteomes" id="UP000639772">
    <property type="component" value="Unassembled WGS sequence"/>
</dbReference>
<name>A0A835P8V8_VANPL</name>
<keyword evidence="4" id="KW-1185">Reference proteome</keyword>
<proteinExistence type="predicted"/>
<sequence>LVFSCLISGWFLLWPFSCSSELSLGFVKLSESRLLLKTERCHKTSNQTTASGSSNSKG</sequence>
<feature type="chain" id="PRO_5036240269" evidence="1">
    <location>
        <begin position="21"/>
        <end position="58"/>
    </location>
</feature>
<reference evidence="4 5" key="1">
    <citation type="journal article" date="2020" name="Nat. Food">
        <title>A phased Vanilla planifolia genome enables genetic improvement of flavour and production.</title>
        <authorList>
            <person name="Hasing T."/>
            <person name="Tang H."/>
            <person name="Brym M."/>
            <person name="Khazi F."/>
            <person name="Huang T."/>
            <person name="Chambers A.H."/>
        </authorList>
    </citation>
    <scope>NUCLEOTIDE SEQUENCE [LARGE SCALE GENOMIC DNA]</scope>
    <source>
        <tissue evidence="3">Leaf</tissue>
    </source>
</reference>
<comment type="caution">
    <text evidence="3">The sequence shown here is derived from an EMBL/GenBank/DDBJ whole genome shotgun (WGS) entry which is preliminary data.</text>
</comment>
<feature type="signal peptide" evidence="1">
    <location>
        <begin position="1"/>
        <end position="20"/>
    </location>
</feature>